<feature type="non-terminal residue" evidence="1">
    <location>
        <position position="474"/>
    </location>
</feature>
<reference evidence="1" key="1">
    <citation type="submission" date="2022-06" db="EMBL/GenBank/DDBJ databases">
        <title>Phylogenomic reconstructions and comparative analyses of Kickxellomycotina fungi.</title>
        <authorList>
            <person name="Reynolds N.K."/>
            <person name="Stajich J.E."/>
            <person name="Barry K."/>
            <person name="Grigoriev I.V."/>
            <person name="Crous P."/>
            <person name="Smith M.E."/>
        </authorList>
    </citation>
    <scope>NUCLEOTIDE SEQUENCE</scope>
    <source>
        <strain evidence="1">RSA 2271</strain>
    </source>
</reference>
<evidence type="ECO:0000313" key="1">
    <source>
        <dbReference type="EMBL" id="KAJ1679327.1"/>
    </source>
</evidence>
<gene>
    <name evidence="1" type="ORF">EV182_002279</name>
</gene>
<name>A0ACC1HSA4_9FUNG</name>
<accession>A0ACC1HSA4</accession>
<proteinExistence type="predicted"/>
<comment type="caution">
    <text evidence="1">The sequence shown here is derived from an EMBL/GenBank/DDBJ whole genome shotgun (WGS) entry which is preliminary data.</text>
</comment>
<dbReference type="EMBL" id="JAMZIH010000452">
    <property type="protein sequence ID" value="KAJ1679327.1"/>
    <property type="molecule type" value="Genomic_DNA"/>
</dbReference>
<organism evidence="1 2">
    <name type="scientific">Spiromyces aspiralis</name>
    <dbReference type="NCBI Taxonomy" id="68401"/>
    <lineage>
        <taxon>Eukaryota</taxon>
        <taxon>Fungi</taxon>
        <taxon>Fungi incertae sedis</taxon>
        <taxon>Zoopagomycota</taxon>
        <taxon>Kickxellomycotina</taxon>
        <taxon>Kickxellomycetes</taxon>
        <taxon>Kickxellales</taxon>
        <taxon>Kickxellaceae</taxon>
        <taxon>Spiromyces</taxon>
    </lineage>
</organism>
<sequence>MQIDDAYRQHAHTLRIFGTRRLHLNHLTGVKLQHDIVRCLDEGWASLSNLAIRVRSRLDIWWLMEKIQHRFPKLCSLTILINHDQLAETLFTAAKYCIPVKEFVIQVRPAFRHQHLTLPLVENLLKSIRACSLLRLSHFGISGYIVGPAILAEIQRSMTSLNSLALEYDVSRAAFPYANAAKDHHYPAVAPHPFHPTFSLSELRLTRILAPQDSAALDLDSTLMPQLTSLDLTYYFYELGRNTLPVHLFEKVFSKPWPSLASLKISFIHDRMARQIATACPNLTHLCIHSITAIDQVAFHDDRVNFNSNGEVMVPPASPNIIDSQQYQFTNLGVLALLCSLRHLVSMSIEFLSTPEGSPIDSRIVVPGPNSPPIMWVAKDIALLYIEGWSIELRYAPYLLRQLPYLKKLHILLDSLTQSGELGHLWASINHQHLYELSFNFGRNLSDDEKRAIITFDFIKDLLAHLPAVKVLNI</sequence>
<protein>
    <submittedName>
        <fullName evidence="1">Uncharacterized protein</fullName>
    </submittedName>
</protein>
<dbReference type="Proteomes" id="UP001145114">
    <property type="component" value="Unassembled WGS sequence"/>
</dbReference>
<keyword evidence="2" id="KW-1185">Reference proteome</keyword>
<evidence type="ECO:0000313" key="2">
    <source>
        <dbReference type="Proteomes" id="UP001145114"/>
    </source>
</evidence>